<dbReference type="EMBL" id="BKCJ010001429">
    <property type="protein sequence ID" value="GEU41372.1"/>
    <property type="molecule type" value="Genomic_DNA"/>
</dbReference>
<sequence length="147" mass="17467">MARPLFNEIVTVVIDHDPFFHNNIDCTRKEGISGLLKCTSSIHQLAYGIHAEFLDEYMQISERTSCTALDHFCQPVMQIYRHEYLRKPTMTDVEKLYLHQEEKHGFSGMLGSLDCTDWEWFGCPYAFKAQYVRHDHRLRYLSKYTYF</sequence>
<dbReference type="Pfam" id="PF04827">
    <property type="entry name" value="Plant_tran"/>
    <property type="match status" value="1"/>
</dbReference>
<organism evidence="1">
    <name type="scientific">Tanacetum cinerariifolium</name>
    <name type="common">Dalmatian daisy</name>
    <name type="synonym">Chrysanthemum cinerariifolium</name>
    <dbReference type="NCBI Taxonomy" id="118510"/>
    <lineage>
        <taxon>Eukaryota</taxon>
        <taxon>Viridiplantae</taxon>
        <taxon>Streptophyta</taxon>
        <taxon>Embryophyta</taxon>
        <taxon>Tracheophyta</taxon>
        <taxon>Spermatophyta</taxon>
        <taxon>Magnoliopsida</taxon>
        <taxon>eudicotyledons</taxon>
        <taxon>Gunneridae</taxon>
        <taxon>Pentapetalae</taxon>
        <taxon>asterids</taxon>
        <taxon>campanulids</taxon>
        <taxon>Asterales</taxon>
        <taxon>Asteraceae</taxon>
        <taxon>Asteroideae</taxon>
        <taxon>Anthemideae</taxon>
        <taxon>Anthemidinae</taxon>
        <taxon>Tanacetum</taxon>
    </lineage>
</organism>
<dbReference type="PANTHER" id="PTHR47150">
    <property type="entry name" value="OS12G0169200 PROTEIN"/>
    <property type="match status" value="1"/>
</dbReference>
<gene>
    <name evidence="1" type="ORF">Tci_013350</name>
</gene>
<name>A0A6L2JXV9_TANCI</name>
<dbReference type="InterPro" id="IPR006912">
    <property type="entry name" value="Harbinger_derived_prot"/>
</dbReference>
<accession>A0A6L2JXV9</accession>
<evidence type="ECO:0000313" key="1">
    <source>
        <dbReference type="EMBL" id="GEU41372.1"/>
    </source>
</evidence>
<dbReference type="AlphaFoldDB" id="A0A6L2JXV9"/>
<proteinExistence type="predicted"/>
<protein>
    <submittedName>
        <fullName evidence="1">Uncharacterized protein</fullName>
    </submittedName>
</protein>
<comment type="caution">
    <text evidence="1">The sequence shown here is derived from an EMBL/GenBank/DDBJ whole genome shotgun (WGS) entry which is preliminary data.</text>
</comment>
<reference evidence="1" key="1">
    <citation type="journal article" date="2019" name="Sci. Rep.">
        <title>Draft genome of Tanacetum cinerariifolium, the natural source of mosquito coil.</title>
        <authorList>
            <person name="Yamashiro T."/>
            <person name="Shiraishi A."/>
            <person name="Satake H."/>
            <person name="Nakayama K."/>
        </authorList>
    </citation>
    <scope>NUCLEOTIDE SEQUENCE</scope>
</reference>
<dbReference type="PANTHER" id="PTHR47150:SF4">
    <property type="entry name" value="HARBINGER TRANSPOSASE-DERIVED PROTEIN-RELATED"/>
    <property type="match status" value="1"/>
</dbReference>